<organism evidence="1 2">
    <name type="scientific">Araneus ventricosus</name>
    <name type="common">Orbweaver spider</name>
    <name type="synonym">Epeira ventricosa</name>
    <dbReference type="NCBI Taxonomy" id="182803"/>
    <lineage>
        <taxon>Eukaryota</taxon>
        <taxon>Metazoa</taxon>
        <taxon>Ecdysozoa</taxon>
        <taxon>Arthropoda</taxon>
        <taxon>Chelicerata</taxon>
        <taxon>Arachnida</taxon>
        <taxon>Araneae</taxon>
        <taxon>Araneomorphae</taxon>
        <taxon>Entelegynae</taxon>
        <taxon>Araneoidea</taxon>
        <taxon>Araneidae</taxon>
        <taxon>Araneus</taxon>
    </lineage>
</organism>
<dbReference type="Proteomes" id="UP000499080">
    <property type="component" value="Unassembled WGS sequence"/>
</dbReference>
<reference evidence="1 2" key="1">
    <citation type="journal article" date="2019" name="Sci. Rep.">
        <title>Orb-weaving spider Araneus ventricosus genome elucidates the spidroin gene catalogue.</title>
        <authorList>
            <person name="Kono N."/>
            <person name="Nakamura H."/>
            <person name="Ohtoshi R."/>
            <person name="Moran D.A.P."/>
            <person name="Shinohara A."/>
            <person name="Yoshida Y."/>
            <person name="Fujiwara M."/>
            <person name="Mori M."/>
            <person name="Tomita M."/>
            <person name="Arakawa K."/>
        </authorList>
    </citation>
    <scope>NUCLEOTIDE SEQUENCE [LARGE SCALE GENOMIC DNA]</scope>
</reference>
<name>A0A4Y2JMY2_ARAVE</name>
<accession>A0A4Y2JMY2</accession>
<dbReference type="AlphaFoldDB" id="A0A4Y2JMY2"/>
<evidence type="ECO:0000313" key="1">
    <source>
        <dbReference type="EMBL" id="GBM90789.1"/>
    </source>
</evidence>
<comment type="caution">
    <text evidence="1">The sequence shown here is derived from an EMBL/GenBank/DDBJ whole genome shotgun (WGS) entry which is preliminary data.</text>
</comment>
<protein>
    <submittedName>
        <fullName evidence="1">Uncharacterized protein</fullName>
    </submittedName>
</protein>
<dbReference type="EMBL" id="BGPR01110996">
    <property type="protein sequence ID" value="GBM90789.1"/>
    <property type="molecule type" value="Genomic_DNA"/>
</dbReference>
<evidence type="ECO:0000313" key="2">
    <source>
        <dbReference type="Proteomes" id="UP000499080"/>
    </source>
</evidence>
<keyword evidence="2" id="KW-1185">Reference proteome</keyword>
<gene>
    <name evidence="1" type="ORF">AVEN_86132_1</name>
</gene>
<feature type="non-terminal residue" evidence="1">
    <location>
        <position position="1"/>
    </location>
</feature>
<proteinExistence type="predicted"/>
<sequence length="119" mass="13401">VDAAHALAGPSFSQFNESYTSVYLKEFQTNGNVKLHSMQRNSQLKKDMIIHKDDNVQLTFSSQNGGKGNGPHGYQMSRISNMVPVSKEDRSRMKHELIVVKATDSEMSLDEIRGVEMNR</sequence>